<dbReference type="GO" id="GO:0005634">
    <property type="term" value="C:nucleus"/>
    <property type="evidence" value="ECO:0007669"/>
    <property type="project" value="TreeGrafter"/>
</dbReference>
<dbReference type="Gene3D" id="3.90.70.10">
    <property type="entry name" value="Cysteine proteinases"/>
    <property type="match status" value="1"/>
</dbReference>
<dbReference type="PROSITE" id="PS50235">
    <property type="entry name" value="USP_3"/>
    <property type="match status" value="1"/>
</dbReference>
<dbReference type="AlphaFoldDB" id="A0A3P7RR67"/>
<dbReference type="PANTHER" id="PTHR24006">
    <property type="entry name" value="UBIQUITIN CARBOXYL-TERMINAL HYDROLASE"/>
    <property type="match status" value="1"/>
</dbReference>
<dbReference type="GO" id="GO:0005829">
    <property type="term" value="C:cytosol"/>
    <property type="evidence" value="ECO:0007669"/>
    <property type="project" value="TreeGrafter"/>
</dbReference>
<sequence length="161" mass="18720">MCEVDSYGLGYKLNEEPLFSKVFHGTLSDSMFCEDCGHRYDREQSFSAINIPTSAGDLVEALKQYVQEEVLDGENAYFCERCQLRQRTVKRLTFNSLPPVLCLQLKRFGFDWDRQMSVKYNQYFSFPRKLDMSPFSGDPVLVRTLAFKLPFTFRMVYPGGQ</sequence>
<dbReference type="SUPFAM" id="SSF54001">
    <property type="entry name" value="Cysteine proteinases"/>
    <property type="match status" value="1"/>
</dbReference>
<evidence type="ECO:0000313" key="3">
    <source>
        <dbReference type="Proteomes" id="UP000281553"/>
    </source>
</evidence>
<keyword evidence="3" id="KW-1185">Reference proteome</keyword>
<evidence type="ECO:0000313" key="2">
    <source>
        <dbReference type="EMBL" id="VDN43309.1"/>
    </source>
</evidence>
<gene>
    <name evidence="2" type="ORF">DILT_LOCUS19053</name>
</gene>
<protein>
    <recommendedName>
        <fullName evidence="1">USP domain-containing protein</fullName>
    </recommendedName>
</protein>
<dbReference type="OrthoDB" id="6285836at2759"/>
<dbReference type="EMBL" id="UYRU01107427">
    <property type="protein sequence ID" value="VDN43309.1"/>
    <property type="molecule type" value="Genomic_DNA"/>
</dbReference>
<dbReference type="InterPro" id="IPR028889">
    <property type="entry name" value="USP"/>
</dbReference>
<evidence type="ECO:0000259" key="1">
    <source>
        <dbReference type="PROSITE" id="PS50235"/>
    </source>
</evidence>
<dbReference type="Pfam" id="PF00443">
    <property type="entry name" value="UCH"/>
    <property type="match status" value="1"/>
</dbReference>
<dbReference type="Proteomes" id="UP000281553">
    <property type="component" value="Unassembled WGS sequence"/>
</dbReference>
<reference evidence="2 3" key="1">
    <citation type="submission" date="2018-11" db="EMBL/GenBank/DDBJ databases">
        <authorList>
            <consortium name="Pathogen Informatics"/>
        </authorList>
    </citation>
    <scope>NUCLEOTIDE SEQUENCE [LARGE SCALE GENOMIC DNA]</scope>
</reference>
<dbReference type="InterPro" id="IPR001394">
    <property type="entry name" value="Peptidase_C19_UCH"/>
</dbReference>
<dbReference type="InterPro" id="IPR038765">
    <property type="entry name" value="Papain-like_cys_pep_sf"/>
</dbReference>
<accession>A0A3P7RR67</accession>
<dbReference type="InterPro" id="IPR050164">
    <property type="entry name" value="Peptidase_C19"/>
</dbReference>
<dbReference type="PANTHER" id="PTHR24006:SF943">
    <property type="entry name" value="UBIQUITIN CARBOXYL-TERMINAL HYDROLASE PUF"/>
    <property type="match status" value="1"/>
</dbReference>
<dbReference type="GO" id="GO:0016579">
    <property type="term" value="P:protein deubiquitination"/>
    <property type="evidence" value="ECO:0007669"/>
    <property type="project" value="InterPro"/>
</dbReference>
<feature type="domain" description="USP" evidence="1">
    <location>
        <begin position="1"/>
        <end position="161"/>
    </location>
</feature>
<dbReference type="GO" id="GO:0004843">
    <property type="term" value="F:cysteine-type deubiquitinase activity"/>
    <property type="evidence" value="ECO:0007669"/>
    <property type="project" value="InterPro"/>
</dbReference>
<name>A0A3P7RR67_DIBLA</name>
<organism evidence="2 3">
    <name type="scientific">Dibothriocephalus latus</name>
    <name type="common">Fish tapeworm</name>
    <name type="synonym">Diphyllobothrium latum</name>
    <dbReference type="NCBI Taxonomy" id="60516"/>
    <lineage>
        <taxon>Eukaryota</taxon>
        <taxon>Metazoa</taxon>
        <taxon>Spiralia</taxon>
        <taxon>Lophotrochozoa</taxon>
        <taxon>Platyhelminthes</taxon>
        <taxon>Cestoda</taxon>
        <taxon>Eucestoda</taxon>
        <taxon>Diphyllobothriidea</taxon>
        <taxon>Diphyllobothriidae</taxon>
        <taxon>Dibothriocephalus</taxon>
    </lineage>
</organism>
<proteinExistence type="predicted"/>